<sequence length="349" mass="39012">MFCIFIEKPMKPYYKFYIINAGIKKNFIQVCTSYSLSFFHPSAIVYFSPLLGYTTNGTKSVEFSVLIPFNKELFLENNHAFAFGNSFNNSINALASSLQVYSEASCNAAPYGPQDPAINGLGLVSTAFLAYSTAFNSQTASGVVAKKRAVHNGSPSILSPTCNANCVEIPPSNTFMSHIVSVTLYKERSYIHAVQNRNGLENGGEKFLYFYINESVLPNNYTIKFHQTSSNNVLYLFDKLILTFLIAFNTDHNIYFLNFDCASQVFLTNKIVRSINNRTSFLKNSKTFFYYGVRLSHLFSEFSIINYPISSSLPRITSLIIFDDGKKGSLPTFSAAFNSIARRNGACNP</sequence>
<keyword evidence="2" id="KW-1185">Reference proteome</keyword>
<gene>
    <name evidence="1" type="ORF">V1477_011175</name>
</gene>
<dbReference type="AlphaFoldDB" id="A0ABD2C422"/>
<name>A0ABD2C422_VESMC</name>
<evidence type="ECO:0000313" key="2">
    <source>
        <dbReference type="Proteomes" id="UP001607303"/>
    </source>
</evidence>
<evidence type="ECO:0000313" key="1">
    <source>
        <dbReference type="EMBL" id="KAL2739786.1"/>
    </source>
</evidence>
<accession>A0ABD2C422</accession>
<dbReference type="Proteomes" id="UP001607303">
    <property type="component" value="Unassembled WGS sequence"/>
</dbReference>
<comment type="caution">
    <text evidence="1">The sequence shown here is derived from an EMBL/GenBank/DDBJ whole genome shotgun (WGS) entry which is preliminary data.</text>
</comment>
<protein>
    <submittedName>
        <fullName evidence="1">Uncharacterized protein</fullName>
    </submittedName>
</protein>
<reference evidence="1 2" key="1">
    <citation type="journal article" date="2024" name="Ann. Entomol. Soc. Am.">
        <title>Genomic analyses of the southern and eastern yellowjacket wasps (Hymenoptera: Vespidae) reveal evolutionary signatures of social life.</title>
        <authorList>
            <person name="Catto M.A."/>
            <person name="Caine P.B."/>
            <person name="Orr S.E."/>
            <person name="Hunt B.G."/>
            <person name="Goodisman M.A.D."/>
        </authorList>
    </citation>
    <scope>NUCLEOTIDE SEQUENCE [LARGE SCALE GENOMIC DNA]</scope>
    <source>
        <strain evidence="1">232</strain>
        <tissue evidence="1">Head and thorax</tissue>
    </source>
</reference>
<proteinExistence type="predicted"/>
<dbReference type="EMBL" id="JAYRBN010000061">
    <property type="protein sequence ID" value="KAL2739786.1"/>
    <property type="molecule type" value="Genomic_DNA"/>
</dbReference>
<organism evidence="1 2">
    <name type="scientific">Vespula maculifrons</name>
    <name type="common">Eastern yellow jacket</name>
    <name type="synonym">Wasp</name>
    <dbReference type="NCBI Taxonomy" id="7453"/>
    <lineage>
        <taxon>Eukaryota</taxon>
        <taxon>Metazoa</taxon>
        <taxon>Ecdysozoa</taxon>
        <taxon>Arthropoda</taxon>
        <taxon>Hexapoda</taxon>
        <taxon>Insecta</taxon>
        <taxon>Pterygota</taxon>
        <taxon>Neoptera</taxon>
        <taxon>Endopterygota</taxon>
        <taxon>Hymenoptera</taxon>
        <taxon>Apocrita</taxon>
        <taxon>Aculeata</taxon>
        <taxon>Vespoidea</taxon>
        <taxon>Vespidae</taxon>
        <taxon>Vespinae</taxon>
        <taxon>Vespula</taxon>
    </lineage>
</organism>